<reference evidence="1 2" key="1">
    <citation type="journal article" date="2016" name="Mol. Biol. Evol.">
        <title>Comparative Genomics of Early-Diverging Mushroom-Forming Fungi Provides Insights into the Origins of Lignocellulose Decay Capabilities.</title>
        <authorList>
            <person name="Nagy L.G."/>
            <person name="Riley R."/>
            <person name="Tritt A."/>
            <person name="Adam C."/>
            <person name="Daum C."/>
            <person name="Floudas D."/>
            <person name="Sun H."/>
            <person name="Yadav J.S."/>
            <person name="Pangilinan J."/>
            <person name="Larsson K.H."/>
            <person name="Matsuura K."/>
            <person name="Barry K."/>
            <person name="Labutti K."/>
            <person name="Kuo R."/>
            <person name="Ohm R.A."/>
            <person name="Bhattacharya S.S."/>
            <person name="Shirouzu T."/>
            <person name="Yoshinaga Y."/>
            <person name="Martin F.M."/>
            <person name="Grigoriev I.V."/>
            <person name="Hibbett D.S."/>
        </authorList>
    </citation>
    <scope>NUCLEOTIDE SEQUENCE [LARGE SCALE GENOMIC DNA]</scope>
    <source>
        <strain evidence="1 2">93-53</strain>
    </source>
</reference>
<dbReference type="EMBL" id="KV427632">
    <property type="protein sequence ID" value="KZT05133.1"/>
    <property type="molecule type" value="Genomic_DNA"/>
</dbReference>
<dbReference type="Proteomes" id="UP000076871">
    <property type="component" value="Unassembled WGS sequence"/>
</dbReference>
<sequence>MSCLWLSMHTHKPGHRGVSRSALAGSILAAAENTIFTLPLQCLRTEKSENDFKNRVSIAPSNLDKLKCSWEEPHATLLEDSNDWLFYEEHLPARTYYIRKLSKRDQAAAREKMRQKAHGLRCVYDNPIARKSSQHDPERTLQMARVEI</sequence>
<dbReference type="RefSeq" id="XP_040762873.1">
    <property type="nucleotide sequence ID" value="XM_040907120.1"/>
</dbReference>
<evidence type="ECO:0000313" key="2">
    <source>
        <dbReference type="Proteomes" id="UP000076871"/>
    </source>
</evidence>
<keyword evidence="2" id="KW-1185">Reference proteome</keyword>
<gene>
    <name evidence="1" type="ORF">LAESUDRAFT_715155</name>
</gene>
<dbReference type="AlphaFoldDB" id="A0A165DL98"/>
<dbReference type="InParanoid" id="A0A165DL98"/>
<name>A0A165DL98_9APHY</name>
<proteinExistence type="predicted"/>
<dbReference type="GeneID" id="63824149"/>
<protein>
    <submittedName>
        <fullName evidence="1">Uncharacterized protein</fullName>
    </submittedName>
</protein>
<organism evidence="1 2">
    <name type="scientific">Laetiporus sulphureus 93-53</name>
    <dbReference type="NCBI Taxonomy" id="1314785"/>
    <lineage>
        <taxon>Eukaryota</taxon>
        <taxon>Fungi</taxon>
        <taxon>Dikarya</taxon>
        <taxon>Basidiomycota</taxon>
        <taxon>Agaricomycotina</taxon>
        <taxon>Agaricomycetes</taxon>
        <taxon>Polyporales</taxon>
        <taxon>Laetiporus</taxon>
    </lineage>
</organism>
<evidence type="ECO:0000313" key="1">
    <source>
        <dbReference type="EMBL" id="KZT05133.1"/>
    </source>
</evidence>
<accession>A0A165DL98</accession>